<dbReference type="AlphaFoldDB" id="A0AAX2IDL8"/>
<evidence type="ECO:0000313" key="3">
    <source>
        <dbReference type="Proteomes" id="UP000217301"/>
    </source>
</evidence>
<keyword evidence="3" id="KW-1185">Reference proteome</keyword>
<sequence>MPQIITNTAELSCNQGTATSKLNVTSQDFVTIEGKAMATEDDKQANVNIMPFGQCKLKPTSSGYLPCMPAPTKWEQTAEKDTINDLKILTEKSTCQCAVGGKISVTHKGHNEQHEIE</sequence>
<reference evidence="3" key="2">
    <citation type="submission" date="2017-06" db="EMBL/GenBank/DDBJ databases">
        <title>Capnocytophaga spp. assemblies.</title>
        <authorList>
            <person name="Gulvik C.A."/>
        </authorList>
    </citation>
    <scope>NUCLEOTIDE SEQUENCE [LARGE SCALE GENOMIC DNA]</scope>
    <source>
        <strain evidence="3">KC1668</strain>
    </source>
</reference>
<reference evidence="1" key="1">
    <citation type="journal article" date="2017" name="Genome Announc.">
        <title>Twelve Complete Reference Genomes of Clinical Isolates in the Capnocytophaga Genus.</title>
        <authorList>
            <person name="Villarma A."/>
            <person name="Gulvik C.A."/>
            <person name="Rowe L.A."/>
            <person name="Sheth M."/>
            <person name="Juieng P."/>
            <person name="Nicholson A.C."/>
            <person name="Loparev V.N."/>
            <person name="McQuiston J.R."/>
        </authorList>
    </citation>
    <scope>NUCLEOTIDE SEQUENCE</scope>
    <source>
        <strain evidence="1">KC1668</strain>
    </source>
</reference>
<name>A0AAX2IDL8_CAPSP</name>
<dbReference type="Proteomes" id="UP000217301">
    <property type="component" value="Chromosome"/>
</dbReference>
<gene>
    <name evidence="1" type="ORF">CGC55_00860</name>
    <name evidence="2" type="ORF">NCTC11653_02456</name>
</gene>
<dbReference type="EMBL" id="UAVP01000011">
    <property type="protein sequence ID" value="SQA76531.1"/>
    <property type="molecule type" value="Genomic_DNA"/>
</dbReference>
<reference evidence="2 4" key="3">
    <citation type="submission" date="2018-06" db="EMBL/GenBank/DDBJ databases">
        <authorList>
            <consortium name="Pathogen Informatics"/>
            <person name="Doyle S."/>
        </authorList>
    </citation>
    <scope>NUCLEOTIDE SEQUENCE [LARGE SCALE GENOMIC DNA]</scope>
    <source>
        <strain evidence="2 4">NCTC11653</strain>
    </source>
</reference>
<dbReference type="RefSeq" id="WP_002678173.1">
    <property type="nucleotide sequence ID" value="NZ_CP022385.1"/>
</dbReference>
<dbReference type="Pfam" id="PF14107">
    <property type="entry name" value="DUF4280"/>
    <property type="match status" value="1"/>
</dbReference>
<protein>
    <submittedName>
        <fullName evidence="1">DUF4280 domain-containing protein</fullName>
    </submittedName>
</protein>
<organism evidence="2 4">
    <name type="scientific">Capnocytophaga sputigena</name>
    <dbReference type="NCBI Taxonomy" id="1019"/>
    <lineage>
        <taxon>Bacteria</taxon>
        <taxon>Pseudomonadati</taxon>
        <taxon>Bacteroidota</taxon>
        <taxon>Flavobacteriia</taxon>
        <taxon>Flavobacteriales</taxon>
        <taxon>Flavobacteriaceae</taxon>
        <taxon>Capnocytophaga</taxon>
    </lineage>
</organism>
<accession>A0AAX2IDL8</accession>
<dbReference type="Proteomes" id="UP000249902">
    <property type="component" value="Unassembled WGS sequence"/>
</dbReference>
<dbReference type="InterPro" id="IPR025460">
    <property type="entry name" value="DUF4280"/>
</dbReference>
<evidence type="ECO:0000313" key="1">
    <source>
        <dbReference type="EMBL" id="ATA83137.1"/>
    </source>
</evidence>
<evidence type="ECO:0000313" key="2">
    <source>
        <dbReference type="EMBL" id="SQA76531.1"/>
    </source>
</evidence>
<dbReference type="EMBL" id="CP022385">
    <property type="protein sequence ID" value="ATA83137.1"/>
    <property type="molecule type" value="Genomic_DNA"/>
</dbReference>
<proteinExistence type="predicted"/>
<evidence type="ECO:0000313" key="4">
    <source>
        <dbReference type="Proteomes" id="UP000249902"/>
    </source>
</evidence>
<dbReference type="KEGG" id="cspu:CGC55_00860"/>